<evidence type="ECO:0000256" key="1">
    <source>
        <dbReference type="SAM" id="Phobius"/>
    </source>
</evidence>
<evidence type="ECO:0000313" key="3">
    <source>
        <dbReference type="WBParaSite" id="PgR003_g035_t01"/>
    </source>
</evidence>
<protein>
    <submittedName>
        <fullName evidence="3">Uncharacterized protein</fullName>
    </submittedName>
</protein>
<reference evidence="3" key="1">
    <citation type="submission" date="2022-11" db="UniProtKB">
        <authorList>
            <consortium name="WormBaseParasite"/>
        </authorList>
    </citation>
    <scope>IDENTIFICATION</scope>
</reference>
<sequence length="80" mass="9746">MYSIPPFLHENLKATLYIICAVIIICAFYADFCLLRIARQFQRRTNSLNAANHHLQRKLRKEHNYFRRRNRYSFDSNNRI</sequence>
<dbReference type="AlphaFoldDB" id="A0A915A8F6"/>
<keyword evidence="1" id="KW-1133">Transmembrane helix</keyword>
<keyword evidence="1" id="KW-0472">Membrane</keyword>
<dbReference type="WBParaSite" id="PgR003_g035_t01">
    <property type="protein sequence ID" value="PgR003_g035_t01"/>
    <property type="gene ID" value="PgR003_g035"/>
</dbReference>
<feature type="transmembrane region" description="Helical" evidence="1">
    <location>
        <begin position="14"/>
        <end position="35"/>
    </location>
</feature>
<name>A0A915A8F6_PARUN</name>
<accession>A0A915A8F6</accession>
<proteinExistence type="predicted"/>
<organism evidence="2 3">
    <name type="scientific">Parascaris univalens</name>
    <name type="common">Nematode worm</name>
    <dbReference type="NCBI Taxonomy" id="6257"/>
    <lineage>
        <taxon>Eukaryota</taxon>
        <taxon>Metazoa</taxon>
        <taxon>Ecdysozoa</taxon>
        <taxon>Nematoda</taxon>
        <taxon>Chromadorea</taxon>
        <taxon>Rhabditida</taxon>
        <taxon>Spirurina</taxon>
        <taxon>Ascaridomorpha</taxon>
        <taxon>Ascaridoidea</taxon>
        <taxon>Ascarididae</taxon>
        <taxon>Parascaris</taxon>
    </lineage>
</organism>
<dbReference type="Proteomes" id="UP000887569">
    <property type="component" value="Unplaced"/>
</dbReference>
<keyword evidence="1" id="KW-0812">Transmembrane</keyword>
<keyword evidence="2" id="KW-1185">Reference proteome</keyword>
<evidence type="ECO:0000313" key="2">
    <source>
        <dbReference type="Proteomes" id="UP000887569"/>
    </source>
</evidence>